<accession>A0A0A9FLV1</accession>
<feature type="chain" id="PRO_5002045846" evidence="1">
    <location>
        <begin position="18"/>
        <end position="39"/>
    </location>
</feature>
<evidence type="ECO:0000256" key="1">
    <source>
        <dbReference type="SAM" id="SignalP"/>
    </source>
</evidence>
<dbReference type="EMBL" id="GBRH01185692">
    <property type="protein sequence ID" value="JAE12204.1"/>
    <property type="molecule type" value="Transcribed_RNA"/>
</dbReference>
<feature type="signal peptide" evidence="1">
    <location>
        <begin position="1"/>
        <end position="17"/>
    </location>
</feature>
<dbReference type="AlphaFoldDB" id="A0A0A9FLV1"/>
<keyword evidence="1" id="KW-0732">Signal</keyword>
<sequence>MLFKFCSFLCCCNNVQCLWLQSMMLCQLLHYLCICCYFK</sequence>
<reference evidence="2" key="2">
    <citation type="journal article" date="2015" name="Data Brief">
        <title>Shoot transcriptome of the giant reed, Arundo donax.</title>
        <authorList>
            <person name="Barrero R.A."/>
            <person name="Guerrero F.D."/>
            <person name="Moolhuijzen P."/>
            <person name="Goolsby J.A."/>
            <person name="Tidwell J."/>
            <person name="Bellgard S.E."/>
            <person name="Bellgard M.I."/>
        </authorList>
    </citation>
    <scope>NUCLEOTIDE SEQUENCE</scope>
    <source>
        <tissue evidence="2">Shoot tissue taken approximately 20 cm above the soil surface</tissue>
    </source>
</reference>
<organism evidence="2">
    <name type="scientific">Arundo donax</name>
    <name type="common">Giant reed</name>
    <name type="synonym">Donax arundinaceus</name>
    <dbReference type="NCBI Taxonomy" id="35708"/>
    <lineage>
        <taxon>Eukaryota</taxon>
        <taxon>Viridiplantae</taxon>
        <taxon>Streptophyta</taxon>
        <taxon>Embryophyta</taxon>
        <taxon>Tracheophyta</taxon>
        <taxon>Spermatophyta</taxon>
        <taxon>Magnoliopsida</taxon>
        <taxon>Liliopsida</taxon>
        <taxon>Poales</taxon>
        <taxon>Poaceae</taxon>
        <taxon>PACMAD clade</taxon>
        <taxon>Arundinoideae</taxon>
        <taxon>Arundineae</taxon>
        <taxon>Arundo</taxon>
    </lineage>
</organism>
<reference evidence="2" key="1">
    <citation type="submission" date="2014-09" db="EMBL/GenBank/DDBJ databases">
        <authorList>
            <person name="Magalhaes I.L.F."/>
            <person name="Oliveira U."/>
            <person name="Santos F.R."/>
            <person name="Vidigal T.H.D.A."/>
            <person name="Brescovit A.D."/>
            <person name="Santos A.J."/>
        </authorList>
    </citation>
    <scope>NUCLEOTIDE SEQUENCE</scope>
    <source>
        <tissue evidence="2">Shoot tissue taken approximately 20 cm above the soil surface</tissue>
    </source>
</reference>
<proteinExistence type="predicted"/>
<evidence type="ECO:0000313" key="2">
    <source>
        <dbReference type="EMBL" id="JAE12204.1"/>
    </source>
</evidence>
<protein>
    <submittedName>
        <fullName evidence="2">Uncharacterized protein</fullName>
    </submittedName>
</protein>
<name>A0A0A9FLV1_ARUDO</name>